<dbReference type="SMART" id="SM00389">
    <property type="entry name" value="HOX"/>
    <property type="match status" value="1"/>
</dbReference>
<feature type="region of interest" description="Disordered" evidence="7">
    <location>
        <begin position="99"/>
        <end position="133"/>
    </location>
</feature>
<gene>
    <name evidence="9" type="primary">Bma-cog-1</name>
    <name evidence="9" type="ORF">BM_BM5188</name>
</gene>
<feature type="domain" description="Homeobox" evidence="8">
    <location>
        <begin position="275"/>
        <end position="335"/>
    </location>
</feature>
<comment type="subcellular location">
    <subcellularLocation>
        <location evidence="1 5 6">Nucleus</location>
    </subcellularLocation>
</comment>
<dbReference type="EMBL" id="CAAKNF010000193">
    <property type="protein sequence ID" value="VIO93041.1"/>
    <property type="molecule type" value="Genomic_DNA"/>
</dbReference>
<evidence type="ECO:0000256" key="5">
    <source>
        <dbReference type="PROSITE-ProRule" id="PRU00108"/>
    </source>
</evidence>
<dbReference type="RefSeq" id="XP_042934014.1">
    <property type="nucleotide sequence ID" value="XM_043078080.1"/>
</dbReference>
<feature type="compositionally biased region" description="Low complexity" evidence="7">
    <location>
        <begin position="20"/>
        <end position="42"/>
    </location>
</feature>
<evidence type="ECO:0000313" key="10">
    <source>
        <dbReference type="Proteomes" id="UP000006672"/>
    </source>
</evidence>
<dbReference type="FunFam" id="1.10.10.60:FF:000391">
    <property type="entry name" value="Homeobox transcription factor"/>
    <property type="match status" value="1"/>
</dbReference>
<dbReference type="GO" id="GO:0000978">
    <property type="term" value="F:RNA polymerase II cis-regulatory region sequence-specific DNA binding"/>
    <property type="evidence" value="ECO:0007669"/>
    <property type="project" value="TreeGrafter"/>
</dbReference>
<dbReference type="PROSITE" id="PS50071">
    <property type="entry name" value="HOMEOBOX_2"/>
    <property type="match status" value="1"/>
</dbReference>
<evidence type="ECO:0000256" key="6">
    <source>
        <dbReference type="RuleBase" id="RU000682"/>
    </source>
</evidence>
<dbReference type="Proteomes" id="UP000006672">
    <property type="component" value="Unassembled WGS sequence"/>
</dbReference>
<dbReference type="InterPro" id="IPR001356">
    <property type="entry name" value="HD"/>
</dbReference>
<evidence type="ECO:0000256" key="2">
    <source>
        <dbReference type="ARBA" id="ARBA00023125"/>
    </source>
</evidence>
<reference evidence="11" key="3">
    <citation type="submission" date="2022-04" db="UniProtKB">
        <authorList>
            <consortium name="WormBaseParasite"/>
        </authorList>
    </citation>
    <scope>IDENTIFICATION</scope>
</reference>
<dbReference type="GO" id="GO:0030154">
    <property type="term" value="P:cell differentiation"/>
    <property type="evidence" value="ECO:0007669"/>
    <property type="project" value="TreeGrafter"/>
</dbReference>
<name>A0A4E9F9M3_BRUMA</name>
<dbReference type="PROSITE" id="PS00027">
    <property type="entry name" value="HOMEOBOX_1"/>
    <property type="match status" value="1"/>
</dbReference>
<protein>
    <submittedName>
        <fullName evidence="9 11">Cell wall integrity and stress response component 2, putative</fullName>
    </submittedName>
</protein>
<dbReference type="CTD" id="6095586"/>
<dbReference type="InterPro" id="IPR017970">
    <property type="entry name" value="Homeobox_CS"/>
</dbReference>
<feature type="DNA-binding region" description="Homeobox" evidence="5">
    <location>
        <begin position="277"/>
        <end position="336"/>
    </location>
</feature>
<keyword evidence="10" id="KW-1185">Reference proteome</keyword>
<dbReference type="GeneID" id="6095586"/>
<evidence type="ECO:0000256" key="3">
    <source>
        <dbReference type="ARBA" id="ARBA00023155"/>
    </source>
</evidence>
<dbReference type="AlphaFoldDB" id="A0A4E9F9M3"/>
<keyword evidence="2 5" id="KW-0238">DNA-binding</keyword>
<dbReference type="Gene3D" id="1.10.10.60">
    <property type="entry name" value="Homeodomain-like"/>
    <property type="match status" value="1"/>
</dbReference>
<reference evidence="9" key="2">
    <citation type="submission" date="2019-04" db="EMBL/GenBank/DDBJ databases">
        <authorList>
            <person name="Howe K."/>
            <person name="Paulini M."/>
            <person name="Williams G."/>
        </authorList>
    </citation>
    <scope>NUCLEOTIDE SEQUENCE [LARGE SCALE GENOMIC DNA]</scope>
    <source>
        <strain evidence="9">FR3</strain>
    </source>
</reference>
<accession>A0A4E9F9M3</accession>
<proteinExistence type="predicted"/>
<evidence type="ECO:0000256" key="1">
    <source>
        <dbReference type="ARBA" id="ARBA00004123"/>
    </source>
</evidence>
<dbReference type="CDD" id="cd00086">
    <property type="entry name" value="homeodomain"/>
    <property type="match status" value="1"/>
</dbReference>
<dbReference type="PANTHER" id="PTHR24340:SF35">
    <property type="entry name" value="HGTX, ISOFORM C"/>
    <property type="match status" value="1"/>
</dbReference>
<dbReference type="OrthoDB" id="6159439at2759"/>
<feature type="region of interest" description="Disordered" evidence="7">
    <location>
        <begin position="16"/>
        <end position="64"/>
    </location>
</feature>
<organism evidence="9">
    <name type="scientific">Brugia malayi</name>
    <name type="common">Filarial nematode worm</name>
    <dbReference type="NCBI Taxonomy" id="6279"/>
    <lineage>
        <taxon>Eukaryota</taxon>
        <taxon>Metazoa</taxon>
        <taxon>Ecdysozoa</taxon>
        <taxon>Nematoda</taxon>
        <taxon>Chromadorea</taxon>
        <taxon>Rhabditida</taxon>
        <taxon>Spirurina</taxon>
        <taxon>Spiruromorpha</taxon>
        <taxon>Filarioidea</taxon>
        <taxon>Onchocercidae</taxon>
        <taxon>Brugia</taxon>
    </lineage>
</organism>
<keyword evidence="3 5" id="KW-0371">Homeobox</keyword>
<accession>A0A8L7T8T5</accession>
<evidence type="ECO:0000313" key="11">
    <source>
        <dbReference type="WBParaSite" id="Bm5188a.1"/>
    </source>
</evidence>
<reference evidence="10" key="1">
    <citation type="journal article" date="2007" name="Science">
        <title>Draft genome of the filarial nematode parasite Brugia malayi.</title>
        <authorList>
            <person name="Ghedin E."/>
            <person name="Wang S."/>
            <person name="Spiro D."/>
            <person name="Caler E."/>
            <person name="Zhao Q."/>
            <person name="Crabtree J."/>
            <person name="Allen J.E."/>
            <person name="Delcher A.L."/>
            <person name="Guiliano D.B."/>
            <person name="Miranda-Saavedra D."/>
            <person name="Angiuoli S.V."/>
            <person name="Creasy T."/>
            <person name="Amedeo P."/>
            <person name="Haas B."/>
            <person name="El-Sayed N.M."/>
            <person name="Wortman J.R."/>
            <person name="Feldblyum T."/>
            <person name="Tallon L."/>
            <person name="Schatz M."/>
            <person name="Shumway M."/>
            <person name="Koo H."/>
            <person name="Salzberg S.L."/>
            <person name="Schobel S."/>
            <person name="Pertea M."/>
            <person name="Pop M."/>
            <person name="White O."/>
            <person name="Barton G.J."/>
            <person name="Carlow C.K."/>
            <person name="Crawford M.J."/>
            <person name="Daub J."/>
            <person name="Dimmic M.W."/>
            <person name="Estes C.F."/>
            <person name="Foster J.M."/>
            <person name="Ganatra M."/>
            <person name="Gregory W.F."/>
            <person name="Johnson N.M."/>
            <person name="Jin J."/>
            <person name="Komuniecki R."/>
            <person name="Korf I."/>
            <person name="Kumar S."/>
            <person name="Laney S."/>
            <person name="Li B.W."/>
            <person name="Li W."/>
            <person name="Lindblom T.H."/>
            <person name="Lustigman S."/>
            <person name="Ma D."/>
            <person name="Maina C.V."/>
            <person name="Martin D.M."/>
            <person name="McCarter J.P."/>
            <person name="McReynolds L."/>
            <person name="Mitreva M."/>
            <person name="Nutman T.B."/>
            <person name="Parkinson J."/>
            <person name="Peregrin-Alvarez J.M."/>
            <person name="Poole C."/>
            <person name="Ren Q."/>
            <person name="Saunders L."/>
            <person name="Sluder A.E."/>
            <person name="Smith K."/>
            <person name="Stanke M."/>
            <person name="Unnasch T.R."/>
            <person name="Ware J."/>
            <person name="Wei A.D."/>
            <person name="Weil G."/>
            <person name="Williams D.J."/>
            <person name="Zhang Y."/>
            <person name="Williams S.A."/>
            <person name="Fraser-Liggett C."/>
            <person name="Slatko B."/>
            <person name="Blaxter M.L."/>
            <person name="Scott A.L."/>
        </authorList>
    </citation>
    <scope>NUCLEOTIDE SEQUENCE</scope>
    <source>
        <strain evidence="10">FR3</strain>
    </source>
</reference>
<dbReference type="InterPro" id="IPR020479">
    <property type="entry name" value="HD_metazoa"/>
</dbReference>
<dbReference type="GO" id="GO:0000981">
    <property type="term" value="F:DNA-binding transcription factor activity, RNA polymerase II-specific"/>
    <property type="evidence" value="ECO:0007669"/>
    <property type="project" value="InterPro"/>
</dbReference>
<evidence type="ECO:0000256" key="7">
    <source>
        <dbReference type="SAM" id="MobiDB-lite"/>
    </source>
</evidence>
<dbReference type="InterPro" id="IPR050394">
    <property type="entry name" value="Homeobox_NK-like"/>
</dbReference>
<dbReference type="Pfam" id="PF00046">
    <property type="entry name" value="Homeodomain"/>
    <property type="match status" value="1"/>
</dbReference>
<dbReference type="SUPFAM" id="SSF46689">
    <property type="entry name" value="Homeodomain-like"/>
    <property type="match status" value="1"/>
</dbReference>
<keyword evidence="4 5" id="KW-0539">Nucleus</keyword>
<dbReference type="GO" id="GO:0005634">
    <property type="term" value="C:nucleus"/>
    <property type="evidence" value="ECO:0007669"/>
    <property type="project" value="UniProtKB-SubCell"/>
</dbReference>
<sequence length="369" mass="39660">MNSFFSDATSSVVATKTLGSSSSLSSSSSSASSSTSSVLATVQHTRQRKSTSPSSPENKQSEEVCEMKRFRSTSNQDKTNSTTTSIKNKNNAYSITKLLEKKEPSSSRASSSSASDDDNGAIGRCHSTDDDGSRCTDLAEFGRTVTWPHFFAAGPSAFTIPHAANSLIDSNSFANAIAAAAVGADGQDLSQVQQIQNAYLSYILGTSMTAAAPVIPHHHPLHIMVAPSDTVTRPGPFGLFQLPTTSNSSTASDVVRLPATPVSNSMCLSPNSLSLNKKQSRPTFTGHQIFMLEKKFEQTKYLAGSDRAQLAQELSMSESQVKVWFQNRRTKWRKKEAADNALVKRGETLDSTGRSQQLRGLASFLSPSR</sequence>
<evidence type="ECO:0000259" key="8">
    <source>
        <dbReference type="PROSITE" id="PS50071"/>
    </source>
</evidence>
<dbReference type="PRINTS" id="PR00024">
    <property type="entry name" value="HOMEOBOX"/>
</dbReference>
<dbReference type="KEGG" id="bmy:BM_BM5188"/>
<dbReference type="PANTHER" id="PTHR24340">
    <property type="entry name" value="HOMEOBOX PROTEIN NKX"/>
    <property type="match status" value="1"/>
</dbReference>
<dbReference type="InterPro" id="IPR009057">
    <property type="entry name" value="Homeodomain-like_sf"/>
</dbReference>
<dbReference type="WBParaSite" id="Bm5188a.1">
    <property type="protein sequence ID" value="Bm5188a.1"/>
    <property type="gene ID" value="WBGene00225449"/>
</dbReference>
<evidence type="ECO:0000256" key="4">
    <source>
        <dbReference type="ARBA" id="ARBA00023242"/>
    </source>
</evidence>
<evidence type="ECO:0000313" key="9">
    <source>
        <dbReference type="EMBL" id="VIO93041.1"/>
    </source>
</evidence>